<reference evidence="13 14" key="1">
    <citation type="submission" date="2018-11" db="EMBL/GenBank/DDBJ databases">
        <title>Whole genome sequence of Streptomyces paromomycinus NBRC 15454(T).</title>
        <authorList>
            <person name="Komaki H."/>
            <person name="Tamura T."/>
        </authorList>
    </citation>
    <scope>NUCLEOTIDE SEQUENCE [LARGE SCALE GENOMIC DNA]</scope>
    <source>
        <strain evidence="13 14">NBRC 15454</strain>
    </source>
</reference>
<evidence type="ECO:0000313" key="14">
    <source>
        <dbReference type="Proteomes" id="UP000286746"/>
    </source>
</evidence>
<gene>
    <name evidence="13" type="ORF">GKJPGBOP_07311</name>
</gene>
<keyword evidence="4" id="KW-0479">Metal-binding</keyword>
<feature type="domain" description="Rieske" evidence="12">
    <location>
        <begin position="89"/>
        <end position="181"/>
    </location>
</feature>
<keyword evidence="6" id="KW-0411">Iron-sulfur</keyword>
<keyword evidence="3" id="KW-0001">2Fe-2S</keyword>
<dbReference type="Proteomes" id="UP000286746">
    <property type="component" value="Unassembled WGS sequence"/>
</dbReference>
<dbReference type="EMBL" id="BHZD01000001">
    <property type="protein sequence ID" value="GCD47541.1"/>
    <property type="molecule type" value="Genomic_DNA"/>
</dbReference>
<organism evidence="13 14">
    <name type="scientific">Streptomyces paromomycinus</name>
    <name type="common">Streptomyces rimosus subsp. paromomycinus</name>
    <dbReference type="NCBI Taxonomy" id="92743"/>
    <lineage>
        <taxon>Bacteria</taxon>
        <taxon>Bacillati</taxon>
        <taxon>Actinomycetota</taxon>
        <taxon>Actinomycetes</taxon>
        <taxon>Kitasatosporales</taxon>
        <taxon>Streptomycetaceae</taxon>
        <taxon>Streptomyces</taxon>
    </lineage>
</organism>
<feature type="signal peptide" evidence="11">
    <location>
        <begin position="1"/>
        <end position="38"/>
    </location>
</feature>
<keyword evidence="14" id="KW-1185">Reference proteome</keyword>
<dbReference type="PROSITE" id="PS51296">
    <property type="entry name" value="RIESKE"/>
    <property type="match status" value="1"/>
</dbReference>
<evidence type="ECO:0000259" key="12">
    <source>
        <dbReference type="PROSITE" id="PS51296"/>
    </source>
</evidence>
<dbReference type="Gene3D" id="2.102.10.10">
    <property type="entry name" value="Rieske [2Fe-2S] iron-sulphur domain"/>
    <property type="match status" value="1"/>
</dbReference>
<dbReference type="PANTHER" id="PTHR10134">
    <property type="entry name" value="CYTOCHROME B-C1 COMPLEX SUBUNIT RIESKE, MITOCHONDRIAL"/>
    <property type="match status" value="1"/>
</dbReference>
<dbReference type="PROSITE" id="PS51318">
    <property type="entry name" value="TAT"/>
    <property type="match status" value="1"/>
</dbReference>
<evidence type="ECO:0000256" key="8">
    <source>
        <dbReference type="ARBA" id="ARBA00029586"/>
    </source>
</evidence>
<evidence type="ECO:0000256" key="9">
    <source>
        <dbReference type="ARBA" id="ARBA00034078"/>
    </source>
</evidence>
<evidence type="ECO:0000256" key="1">
    <source>
        <dbReference type="ARBA" id="ARBA00002494"/>
    </source>
</evidence>
<feature type="chain" id="PRO_5038381949" description="Cytochrome bc1 complex Rieske iron-sulfur subunit" evidence="11">
    <location>
        <begin position="39"/>
        <end position="182"/>
    </location>
</feature>
<dbReference type="PRINTS" id="PR00162">
    <property type="entry name" value="RIESKE"/>
</dbReference>
<evidence type="ECO:0000256" key="2">
    <source>
        <dbReference type="ARBA" id="ARBA00015816"/>
    </source>
</evidence>
<evidence type="ECO:0000256" key="7">
    <source>
        <dbReference type="ARBA" id="ARBA00023157"/>
    </source>
</evidence>
<dbReference type="GO" id="GO:0016705">
    <property type="term" value="F:oxidoreductase activity, acting on paired donors, with incorporation or reduction of molecular oxygen"/>
    <property type="evidence" value="ECO:0007669"/>
    <property type="project" value="UniProtKB-ARBA"/>
</dbReference>
<dbReference type="InterPro" id="IPR014349">
    <property type="entry name" value="Rieske_Fe-S_prot"/>
</dbReference>
<feature type="compositionally biased region" description="Low complexity" evidence="10">
    <location>
        <begin position="44"/>
        <end position="60"/>
    </location>
</feature>
<evidence type="ECO:0000256" key="6">
    <source>
        <dbReference type="ARBA" id="ARBA00023014"/>
    </source>
</evidence>
<dbReference type="InterPro" id="IPR006311">
    <property type="entry name" value="TAT_signal"/>
</dbReference>
<protein>
    <recommendedName>
        <fullName evidence="2">Cytochrome bc1 complex Rieske iron-sulfur subunit</fullName>
    </recommendedName>
    <alternativeName>
        <fullName evidence="8">Cytochrome bc1 reductase complex subunit QcrA</fullName>
    </alternativeName>
</protein>
<dbReference type="InterPro" id="IPR017941">
    <property type="entry name" value="Rieske_2Fe-2S"/>
</dbReference>
<dbReference type="GO" id="GO:0046872">
    <property type="term" value="F:metal ion binding"/>
    <property type="evidence" value="ECO:0007669"/>
    <property type="project" value="UniProtKB-KW"/>
</dbReference>
<keyword evidence="5" id="KW-0408">Iron</keyword>
<feature type="region of interest" description="Disordered" evidence="10">
    <location>
        <begin position="44"/>
        <end position="87"/>
    </location>
</feature>
<comment type="caution">
    <text evidence="13">The sequence shown here is derived from an EMBL/GenBank/DDBJ whole genome shotgun (WGS) entry which is preliminary data.</text>
</comment>
<dbReference type="Pfam" id="PF00355">
    <property type="entry name" value="Rieske"/>
    <property type="match status" value="1"/>
</dbReference>
<dbReference type="AlphaFoldDB" id="A0A401WE31"/>
<evidence type="ECO:0000256" key="10">
    <source>
        <dbReference type="SAM" id="MobiDB-lite"/>
    </source>
</evidence>
<dbReference type="FunFam" id="2.102.10.10:FF:000016">
    <property type="entry name" value="Nitrite reductase/ring-hydroxylating ferredoxin subunit"/>
    <property type="match status" value="1"/>
</dbReference>
<accession>A0A401WE31</accession>
<keyword evidence="11" id="KW-0732">Signal</keyword>
<evidence type="ECO:0000256" key="11">
    <source>
        <dbReference type="SAM" id="SignalP"/>
    </source>
</evidence>
<dbReference type="GO" id="GO:0051537">
    <property type="term" value="F:2 iron, 2 sulfur cluster binding"/>
    <property type="evidence" value="ECO:0007669"/>
    <property type="project" value="UniProtKB-KW"/>
</dbReference>
<evidence type="ECO:0000256" key="4">
    <source>
        <dbReference type="ARBA" id="ARBA00022723"/>
    </source>
</evidence>
<feature type="region of interest" description="Disordered" evidence="10">
    <location>
        <begin position="1"/>
        <end position="23"/>
    </location>
</feature>
<proteinExistence type="predicted"/>
<evidence type="ECO:0000313" key="13">
    <source>
        <dbReference type="EMBL" id="GCD47541.1"/>
    </source>
</evidence>
<dbReference type="GO" id="GO:0016020">
    <property type="term" value="C:membrane"/>
    <property type="evidence" value="ECO:0007669"/>
    <property type="project" value="InterPro"/>
</dbReference>
<comment type="function">
    <text evidence="1">Iron-sulfur subunit of the cytochrome bc1 complex, an essential component of the respiratory electron transport chain required for ATP synthesis. The bc1 complex catalyzes the oxidation of menaquinol and the reduction of cytochrome c in the respiratory chain. The bc1 complex operates through a Q-cycle mechanism that couples electron transfer to generation of the proton gradient that drives ATP synthesis.</text>
</comment>
<comment type="cofactor">
    <cofactor evidence="9">
        <name>[2Fe-2S] cluster</name>
        <dbReference type="ChEBI" id="CHEBI:190135"/>
    </cofactor>
</comment>
<dbReference type="GO" id="GO:0004497">
    <property type="term" value="F:monooxygenase activity"/>
    <property type="evidence" value="ECO:0007669"/>
    <property type="project" value="UniProtKB-ARBA"/>
</dbReference>
<dbReference type="InterPro" id="IPR036922">
    <property type="entry name" value="Rieske_2Fe-2S_sf"/>
</dbReference>
<dbReference type="RefSeq" id="WP_125057629.1">
    <property type="nucleotide sequence ID" value="NZ_BHZD01000001.1"/>
</dbReference>
<evidence type="ECO:0000256" key="5">
    <source>
        <dbReference type="ARBA" id="ARBA00023004"/>
    </source>
</evidence>
<dbReference type="SUPFAM" id="SSF50022">
    <property type="entry name" value="ISP domain"/>
    <property type="match status" value="1"/>
</dbReference>
<name>A0A401WE31_STREY</name>
<evidence type="ECO:0000256" key="3">
    <source>
        <dbReference type="ARBA" id="ARBA00022714"/>
    </source>
</evidence>
<dbReference type="CDD" id="cd03467">
    <property type="entry name" value="Rieske"/>
    <property type="match status" value="1"/>
</dbReference>
<sequence>MTQQASAGRRTNTRTGARTTRRTVVTAAGAAGLAAALAACGNGSDGYGDSASSAPPDASGSTGGDGSKNGDTEPGGKDPGSAGAGAAGGVLARTADIPEGGGKVFKDRKVVVTQPAKGEFKAFSAVCRHQGCLVNEVADGTINCPCHGSSYAIADGSVRNGPATQGLVAAKVSVEGDSIKLG</sequence>
<keyword evidence="7" id="KW-1015">Disulfide bond</keyword>
<dbReference type="InterPro" id="IPR005805">
    <property type="entry name" value="Rieske_Fe-S_prot_C"/>
</dbReference>